<reference evidence="6" key="1">
    <citation type="submission" date="2022-11" db="UniProtKB">
        <authorList>
            <consortium name="WormBaseParasite"/>
        </authorList>
    </citation>
    <scope>IDENTIFICATION</scope>
</reference>
<proteinExistence type="predicted"/>
<dbReference type="Gene3D" id="1.10.565.10">
    <property type="entry name" value="Retinoid X Receptor"/>
    <property type="match status" value="1"/>
</dbReference>
<evidence type="ECO:0000256" key="3">
    <source>
        <dbReference type="ARBA" id="ARBA00023170"/>
    </source>
</evidence>
<feature type="domain" description="NR LBD" evidence="4">
    <location>
        <begin position="60"/>
        <end position="329"/>
    </location>
</feature>
<dbReference type="SUPFAM" id="SSF48508">
    <property type="entry name" value="Nuclear receptor ligand-binding domain"/>
    <property type="match status" value="1"/>
</dbReference>
<evidence type="ECO:0000313" key="5">
    <source>
        <dbReference type="Proteomes" id="UP000887540"/>
    </source>
</evidence>
<dbReference type="Pfam" id="PF00104">
    <property type="entry name" value="Hormone_recep"/>
    <property type="match status" value="1"/>
</dbReference>
<evidence type="ECO:0000256" key="1">
    <source>
        <dbReference type="ARBA" id="ARBA00023015"/>
    </source>
</evidence>
<dbReference type="PANTHER" id="PTHR45680:SF29">
    <property type="entry name" value="NUCLEAR HORMONE RECEPTOR FAMILY"/>
    <property type="match status" value="1"/>
</dbReference>
<dbReference type="InterPro" id="IPR000536">
    <property type="entry name" value="Nucl_hrmn_rcpt_lig-bd"/>
</dbReference>
<keyword evidence="3" id="KW-0675">Receptor</keyword>
<keyword evidence="5" id="KW-1185">Reference proteome</keyword>
<dbReference type="InterPro" id="IPR051152">
    <property type="entry name" value="C.elegans_Orphan_NR"/>
</dbReference>
<evidence type="ECO:0000256" key="2">
    <source>
        <dbReference type="ARBA" id="ARBA00023163"/>
    </source>
</evidence>
<evidence type="ECO:0000259" key="4">
    <source>
        <dbReference type="PROSITE" id="PS51843"/>
    </source>
</evidence>
<dbReference type="PROSITE" id="PS51843">
    <property type="entry name" value="NR_LBD"/>
    <property type="match status" value="1"/>
</dbReference>
<keyword evidence="2" id="KW-0804">Transcription</keyword>
<dbReference type="InterPro" id="IPR035500">
    <property type="entry name" value="NHR-like_dom_sf"/>
</dbReference>
<dbReference type="WBParaSite" id="ACRNAN_scaffold4794.g9667.t1">
    <property type="protein sequence ID" value="ACRNAN_scaffold4794.g9667.t1"/>
    <property type="gene ID" value="ACRNAN_scaffold4794.g9667"/>
</dbReference>
<dbReference type="SMART" id="SM00430">
    <property type="entry name" value="HOLI"/>
    <property type="match status" value="1"/>
</dbReference>
<sequence>MKLENGKDASKSVPSTSIETRFSDLTATSSVISRVPAMERFPHSRLIFKEDGKVGIDMAPLEALINEILSSPNANPIAPGIKLTFMQQLNYGFTLFNSEFKPKEPVTVTNEVDRYALFKHHEKFMVVLSKILMLCDKFACLDFDDKFILFKNSWYIFYHIERHYTSIEYFGKAKEDLRVLLDDKIAIDYNDAGYHLKDIDRKIFARNLDHWMSFRNKFIKYLMNPMKDLQITQYEIAFLLSQILWNVQAWEGLSEEAVKIAEQVNEQIAIELHNYYVYEKGIVIYADRLIKLTKLVEVARRYGYTDQNFVGPSGSGWLESIYINQLRRK</sequence>
<keyword evidence="1" id="KW-0805">Transcription regulation</keyword>
<accession>A0A914DZL6</accession>
<dbReference type="PANTHER" id="PTHR45680">
    <property type="entry name" value="NUCLEAR HORMONE RECEPTOR FAMILY"/>
    <property type="match status" value="1"/>
</dbReference>
<dbReference type="Proteomes" id="UP000887540">
    <property type="component" value="Unplaced"/>
</dbReference>
<organism evidence="5 6">
    <name type="scientific">Acrobeloides nanus</name>
    <dbReference type="NCBI Taxonomy" id="290746"/>
    <lineage>
        <taxon>Eukaryota</taxon>
        <taxon>Metazoa</taxon>
        <taxon>Ecdysozoa</taxon>
        <taxon>Nematoda</taxon>
        <taxon>Chromadorea</taxon>
        <taxon>Rhabditida</taxon>
        <taxon>Tylenchina</taxon>
        <taxon>Cephalobomorpha</taxon>
        <taxon>Cephaloboidea</taxon>
        <taxon>Cephalobidae</taxon>
        <taxon>Acrobeloides</taxon>
    </lineage>
</organism>
<dbReference type="AlphaFoldDB" id="A0A914DZL6"/>
<name>A0A914DZL6_9BILA</name>
<evidence type="ECO:0000313" key="6">
    <source>
        <dbReference type="WBParaSite" id="ACRNAN_scaffold4794.g9667.t1"/>
    </source>
</evidence>
<protein>
    <submittedName>
        <fullName evidence="6">NR LBD domain-containing protein</fullName>
    </submittedName>
</protein>